<dbReference type="PANTHER" id="PTHR43668">
    <property type="entry name" value="ALLANTOINASE"/>
    <property type="match status" value="1"/>
</dbReference>
<evidence type="ECO:0000256" key="2">
    <source>
        <dbReference type="ARBA" id="ARBA00004968"/>
    </source>
</evidence>
<protein>
    <recommendedName>
        <fullName evidence="5">allantoinase</fullName>
        <ecNumber evidence="5">3.5.2.5</ecNumber>
    </recommendedName>
</protein>
<dbReference type="Gene3D" id="3.20.20.140">
    <property type="entry name" value="Metal-dependent hydrolases"/>
    <property type="match status" value="1"/>
</dbReference>
<evidence type="ECO:0000256" key="7">
    <source>
        <dbReference type="ARBA" id="ARBA00022801"/>
    </source>
</evidence>
<feature type="domain" description="Amidohydrolase-related" evidence="9">
    <location>
        <begin position="109"/>
        <end position="492"/>
    </location>
</feature>
<evidence type="ECO:0000256" key="1">
    <source>
        <dbReference type="ARBA" id="ARBA00001947"/>
    </source>
</evidence>
<dbReference type="AlphaFoldDB" id="A0A7S3QQ09"/>
<reference evidence="10" key="1">
    <citation type="submission" date="2021-01" db="EMBL/GenBank/DDBJ databases">
        <authorList>
            <person name="Corre E."/>
            <person name="Pelletier E."/>
            <person name="Niang G."/>
            <person name="Scheremetjew M."/>
            <person name="Finn R."/>
            <person name="Kale V."/>
            <person name="Holt S."/>
            <person name="Cochrane G."/>
            <person name="Meng A."/>
            <person name="Brown T."/>
            <person name="Cohen L."/>
        </authorList>
    </citation>
    <scope>NUCLEOTIDE SEQUENCE</scope>
    <source>
        <strain evidence="10">CCMP1320</strain>
    </source>
</reference>
<dbReference type="PROSITE" id="PS00482">
    <property type="entry name" value="DIHYDROOROTASE_1"/>
    <property type="match status" value="1"/>
</dbReference>
<comment type="similarity">
    <text evidence="3">Belongs to the metallo-dependent hydrolases superfamily. Allantoinase family.</text>
</comment>
<dbReference type="GO" id="GO:0006145">
    <property type="term" value="P:purine nucleobase catabolic process"/>
    <property type="evidence" value="ECO:0007669"/>
    <property type="project" value="TreeGrafter"/>
</dbReference>
<dbReference type="GO" id="GO:0005737">
    <property type="term" value="C:cytoplasm"/>
    <property type="evidence" value="ECO:0007669"/>
    <property type="project" value="TreeGrafter"/>
</dbReference>
<proteinExistence type="inferred from homology"/>
<dbReference type="SUPFAM" id="SSF51556">
    <property type="entry name" value="Metallo-dependent hydrolases"/>
    <property type="match status" value="1"/>
</dbReference>
<dbReference type="GO" id="GO:0050897">
    <property type="term" value="F:cobalt ion binding"/>
    <property type="evidence" value="ECO:0007669"/>
    <property type="project" value="InterPro"/>
</dbReference>
<dbReference type="UniPathway" id="UPA00395">
    <property type="reaction ID" value="UER00653"/>
</dbReference>
<evidence type="ECO:0000256" key="6">
    <source>
        <dbReference type="ARBA" id="ARBA00022723"/>
    </source>
</evidence>
<dbReference type="SUPFAM" id="SSF51338">
    <property type="entry name" value="Composite domain of metallo-dependent hydrolases"/>
    <property type="match status" value="1"/>
</dbReference>
<dbReference type="GO" id="GO:0008270">
    <property type="term" value="F:zinc ion binding"/>
    <property type="evidence" value="ECO:0007669"/>
    <property type="project" value="InterPro"/>
</dbReference>
<evidence type="ECO:0000313" key="10">
    <source>
        <dbReference type="EMBL" id="CAE0489349.1"/>
    </source>
</evidence>
<dbReference type="GO" id="GO:0004038">
    <property type="term" value="F:allantoinase activity"/>
    <property type="evidence" value="ECO:0007669"/>
    <property type="project" value="UniProtKB-EC"/>
</dbReference>
<keyword evidence="8" id="KW-0862">Zinc</keyword>
<dbReference type="EC" id="3.5.2.5" evidence="5"/>
<dbReference type="NCBIfam" id="TIGR03178">
    <property type="entry name" value="allantoinase"/>
    <property type="match status" value="1"/>
</dbReference>
<dbReference type="GO" id="GO:0000256">
    <property type="term" value="P:allantoin catabolic process"/>
    <property type="evidence" value="ECO:0007669"/>
    <property type="project" value="UniProtKB-UniPathway"/>
</dbReference>
<dbReference type="InterPro" id="IPR002195">
    <property type="entry name" value="Dihydroorotase_CS"/>
</dbReference>
<comment type="cofactor">
    <cofactor evidence="1">
        <name>Zn(2+)</name>
        <dbReference type="ChEBI" id="CHEBI:29105"/>
    </cofactor>
</comment>
<dbReference type="EMBL" id="HBIP01008170">
    <property type="protein sequence ID" value="CAE0489349.1"/>
    <property type="molecule type" value="Transcribed_RNA"/>
</dbReference>
<dbReference type="InterPro" id="IPR011059">
    <property type="entry name" value="Metal-dep_hydrolase_composite"/>
</dbReference>
<dbReference type="InterPro" id="IPR006680">
    <property type="entry name" value="Amidohydro-rel"/>
</dbReference>
<dbReference type="InterPro" id="IPR017593">
    <property type="entry name" value="Allantoinase"/>
</dbReference>
<dbReference type="PANTHER" id="PTHR43668:SF2">
    <property type="entry name" value="ALLANTOINASE"/>
    <property type="match status" value="1"/>
</dbReference>
<accession>A0A7S3QQ09</accession>
<dbReference type="InterPro" id="IPR050138">
    <property type="entry name" value="DHOase/Allantoinase_Hydrolase"/>
</dbReference>
<evidence type="ECO:0000259" key="9">
    <source>
        <dbReference type="Pfam" id="PF01979"/>
    </source>
</evidence>
<name>A0A7S3QQ09_DUNTE</name>
<sequence>MDIQQVALVLILQGLAGSILLSRLYGFEIGKHAVLLSQSGLSTLTPSNPPSCGLLRWSDYTVVSSRVVLDNNRIEPAAIHISGNRIVNISLGGDISYLGVKVLNFGDAVISPGVIDVHAHLNEPGREDWEGISTGTAAAAVGGITTLTDMPLNSFPATTNTQLLKKKQQLAEEKAHVGVSHWAGLIPGNAADHEELASLLAAGAMGFKSFMCPSGINDFPNVDAKAIAAALPFLKKAGVPFFVHAELVSDIPKPQGPPNEYPTFLASRPPLFEREAVRLLIELLDKDITPASPGFSVHIAHLSDAGCLPMIKEAKKRHPITVETCAHYLAFSEEEVPINGTLFKCMPPLRSRANQQELLNAVLDGTISLVSSDHSPAPPNMKQLDTGNFLAAWGGISGLQYLLPATWTPLQKAGADPVHLAHVLSEQPAKLLGMTKKGRISTGYEADLTVWVPEADADTSSGGNMHQHKASPYTGAQLKGKVIATIANGNLVSLYSALPQQPCGSAIKRSL</sequence>
<dbReference type="Pfam" id="PF01979">
    <property type="entry name" value="Amidohydro_1"/>
    <property type="match status" value="1"/>
</dbReference>
<dbReference type="InterPro" id="IPR032466">
    <property type="entry name" value="Metal_Hydrolase"/>
</dbReference>
<keyword evidence="7" id="KW-0378">Hydrolase</keyword>
<organism evidence="10">
    <name type="scientific">Dunaliella tertiolecta</name>
    <name type="common">Green alga</name>
    <dbReference type="NCBI Taxonomy" id="3047"/>
    <lineage>
        <taxon>Eukaryota</taxon>
        <taxon>Viridiplantae</taxon>
        <taxon>Chlorophyta</taxon>
        <taxon>core chlorophytes</taxon>
        <taxon>Chlorophyceae</taxon>
        <taxon>CS clade</taxon>
        <taxon>Chlamydomonadales</taxon>
        <taxon>Dunaliellaceae</taxon>
        <taxon>Dunaliella</taxon>
    </lineage>
</organism>
<evidence type="ECO:0000256" key="8">
    <source>
        <dbReference type="ARBA" id="ARBA00022833"/>
    </source>
</evidence>
<evidence type="ECO:0000256" key="5">
    <source>
        <dbReference type="ARBA" id="ARBA00012863"/>
    </source>
</evidence>
<evidence type="ECO:0000256" key="3">
    <source>
        <dbReference type="ARBA" id="ARBA00010368"/>
    </source>
</evidence>
<evidence type="ECO:0000256" key="4">
    <source>
        <dbReference type="ARBA" id="ARBA00011881"/>
    </source>
</evidence>
<gene>
    <name evidence="10" type="ORF">DTER00134_LOCUS4420</name>
</gene>
<comment type="subunit">
    <text evidence="4">Homotetramer.</text>
</comment>
<keyword evidence="6" id="KW-0479">Metal-binding</keyword>
<comment type="pathway">
    <text evidence="2">Nitrogen metabolism; (S)-allantoin degradation; allantoate from (S)-allantoin: step 1/1.</text>
</comment>